<proteinExistence type="predicted"/>
<dbReference type="Proteomes" id="UP000183287">
    <property type="component" value="Unassembled WGS sequence"/>
</dbReference>
<gene>
    <name evidence="1" type="ORF">SAMN05421863_11034</name>
</gene>
<evidence type="ECO:0000313" key="1">
    <source>
        <dbReference type="EMBL" id="SFN10177.1"/>
    </source>
</evidence>
<keyword evidence="2" id="KW-1185">Reference proteome</keyword>
<evidence type="ECO:0000313" key="2">
    <source>
        <dbReference type="Proteomes" id="UP000183287"/>
    </source>
</evidence>
<reference evidence="2" key="1">
    <citation type="submission" date="2016-10" db="EMBL/GenBank/DDBJ databases">
        <authorList>
            <person name="Varghese N."/>
            <person name="Submissions S."/>
        </authorList>
    </citation>
    <scope>NUCLEOTIDE SEQUENCE [LARGE SCALE GENOMIC DNA]</scope>
    <source>
        <strain evidence="2">Nm44</strain>
    </source>
</reference>
<sequence>MRYLEDSIKENLKEATLHRKMARDGKKQDLGLINEEAIYSKLN</sequence>
<protein>
    <submittedName>
        <fullName evidence="1">Uncharacterized protein</fullName>
    </submittedName>
</protein>
<accession>A0A1I4W9T6</accession>
<dbReference type="EMBL" id="FOUB01000103">
    <property type="protein sequence ID" value="SFN10177.1"/>
    <property type="molecule type" value="Genomic_DNA"/>
</dbReference>
<name>A0A1I4W9T6_9PROT</name>
<organism evidence="1 2">
    <name type="scientific">Nitrosomonas communis</name>
    <dbReference type="NCBI Taxonomy" id="44574"/>
    <lineage>
        <taxon>Bacteria</taxon>
        <taxon>Pseudomonadati</taxon>
        <taxon>Pseudomonadota</taxon>
        <taxon>Betaproteobacteria</taxon>
        <taxon>Nitrosomonadales</taxon>
        <taxon>Nitrosomonadaceae</taxon>
        <taxon>Nitrosomonas</taxon>
    </lineage>
</organism>
<dbReference type="AlphaFoldDB" id="A0A1I4W9T6"/>